<accession>A0A061QRY5</accession>
<keyword evidence="1" id="KW-1133">Transmembrane helix</keyword>
<proteinExistence type="predicted"/>
<dbReference type="EMBL" id="GBEZ01025964">
    <property type="protein sequence ID" value="JAC61185.1"/>
    <property type="molecule type" value="Transcribed_RNA"/>
</dbReference>
<keyword evidence="1" id="KW-0812">Transmembrane</keyword>
<protein>
    <submittedName>
        <fullName evidence="2">Uncharacterized protein</fullName>
    </submittedName>
</protein>
<dbReference type="AlphaFoldDB" id="A0A061QRY5"/>
<keyword evidence="1" id="KW-0472">Membrane</keyword>
<feature type="non-terminal residue" evidence="2">
    <location>
        <position position="1"/>
    </location>
</feature>
<gene>
    <name evidence="2" type="ORF">TSPGSL018_26925</name>
</gene>
<name>A0A061QRY5_9CHLO</name>
<organism evidence="2">
    <name type="scientific">Tetraselmis sp. GSL018</name>
    <dbReference type="NCBI Taxonomy" id="582737"/>
    <lineage>
        <taxon>Eukaryota</taxon>
        <taxon>Viridiplantae</taxon>
        <taxon>Chlorophyta</taxon>
        <taxon>core chlorophytes</taxon>
        <taxon>Chlorodendrophyceae</taxon>
        <taxon>Chlorodendrales</taxon>
        <taxon>Chlorodendraceae</taxon>
        <taxon>Tetraselmis</taxon>
    </lineage>
</organism>
<evidence type="ECO:0000313" key="2">
    <source>
        <dbReference type="EMBL" id="JAC61185.1"/>
    </source>
</evidence>
<feature type="transmembrane region" description="Helical" evidence="1">
    <location>
        <begin position="28"/>
        <end position="49"/>
    </location>
</feature>
<evidence type="ECO:0000256" key="1">
    <source>
        <dbReference type="SAM" id="Phobius"/>
    </source>
</evidence>
<sequence length="77" mass="8905">SAVCPGTGRNRILAMLFLFRGPVGAVCFWLYVSISVLLIIMPLMPLRFLQKTYARSLRVTPVHWMCFRARHLIEQQL</sequence>
<feature type="non-terminal residue" evidence="2">
    <location>
        <position position="77"/>
    </location>
</feature>
<reference evidence="2" key="1">
    <citation type="submission" date="2014-05" db="EMBL/GenBank/DDBJ databases">
        <title>The transcriptome of the halophilic microalga Tetraselmis sp. GSL018 isolated from the Great Salt Lake, Utah.</title>
        <authorList>
            <person name="Jinkerson R.E."/>
            <person name="D'Adamo S."/>
            <person name="Posewitz M.C."/>
        </authorList>
    </citation>
    <scope>NUCLEOTIDE SEQUENCE</scope>
    <source>
        <strain evidence="2">GSL018</strain>
    </source>
</reference>